<dbReference type="Proteomes" id="UP001143856">
    <property type="component" value="Unassembled WGS sequence"/>
</dbReference>
<dbReference type="EMBL" id="JAPDGR010001572">
    <property type="protein sequence ID" value="KAJ2981358.1"/>
    <property type="molecule type" value="Genomic_DNA"/>
</dbReference>
<sequence length="234" mass="25994">MKLFFARSLGVYTLPWIASGIQIKPDKTGSLALRDSYDYIVIGAGIGGLVVANRLSEDASVSVLLVEAGELDDRAEDVTVPGNVGRENPSRYERTMTTTPQEFLDNRTRSFAQGRAVGGSSIMNGLCWTRGSAADYDAWKNLGNPGWGWTDLLPYFLKSENYTTRSDPLSQSSLRMKPAQGKHGKRGPVQVGFPRYVYNQTCARHPAQRRPQQRLRDRRELGSGQRCRGKPIAR</sequence>
<reference evidence="1" key="1">
    <citation type="submission" date="2022-10" db="EMBL/GenBank/DDBJ databases">
        <title>Genome Sequence of Xylaria curta.</title>
        <authorList>
            <person name="Buettner E."/>
        </authorList>
    </citation>
    <scope>NUCLEOTIDE SEQUENCE</scope>
    <source>
        <strain evidence="1">Babe10</strain>
    </source>
</reference>
<accession>A0ACC1NQH9</accession>
<protein>
    <submittedName>
        <fullName evidence="1">Uncharacterized protein</fullName>
    </submittedName>
</protein>
<comment type="caution">
    <text evidence="1">The sequence shown here is derived from an EMBL/GenBank/DDBJ whole genome shotgun (WGS) entry which is preliminary data.</text>
</comment>
<gene>
    <name evidence="1" type="ORF">NUW58_g6709</name>
</gene>
<name>A0ACC1NQH9_9PEZI</name>
<organism evidence="1 2">
    <name type="scientific">Xylaria curta</name>
    <dbReference type="NCBI Taxonomy" id="42375"/>
    <lineage>
        <taxon>Eukaryota</taxon>
        <taxon>Fungi</taxon>
        <taxon>Dikarya</taxon>
        <taxon>Ascomycota</taxon>
        <taxon>Pezizomycotina</taxon>
        <taxon>Sordariomycetes</taxon>
        <taxon>Xylariomycetidae</taxon>
        <taxon>Xylariales</taxon>
        <taxon>Xylariaceae</taxon>
        <taxon>Xylaria</taxon>
    </lineage>
</organism>
<evidence type="ECO:0000313" key="2">
    <source>
        <dbReference type="Proteomes" id="UP001143856"/>
    </source>
</evidence>
<proteinExistence type="predicted"/>
<evidence type="ECO:0000313" key="1">
    <source>
        <dbReference type="EMBL" id="KAJ2981358.1"/>
    </source>
</evidence>
<keyword evidence="2" id="KW-1185">Reference proteome</keyword>